<dbReference type="GO" id="GO:0009166">
    <property type="term" value="P:nucleotide catabolic process"/>
    <property type="evidence" value="ECO:0007669"/>
    <property type="project" value="InterPro"/>
</dbReference>
<protein>
    <recommendedName>
        <fullName evidence="3">Calcineurin-like phosphoesterase domain-containing protein</fullName>
    </recommendedName>
</protein>
<dbReference type="AlphaFoldDB" id="A0A250X361"/>
<dbReference type="STRING" id="1157962.A0A250X361"/>
<sequence>MRAQVKSFEAENPLVVFSGDAFNPSLLSTVTLGAQMPPVLNAIGVHVACVGNHDLDFGTAQLMKLVKQCKFPWLMANVLDRQTKKPYANALATHIMDWNGVKVGFAGLVEEEWLETLGAVNLEELEYVDFIEEGRRLAQKLKAEGAEILVAITHMRVPNDRKVAAELS</sequence>
<dbReference type="Proteomes" id="UP000232323">
    <property type="component" value="Unassembled WGS sequence"/>
</dbReference>
<dbReference type="EMBL" id="BEGY01000025">
    <property type="protein sequence ID" value="GAX77496.1"/>
    <property type="molecule type" value="Genomic_DNA"/>
</dbReference>
<comment type="caution">
    <text evidence="1">The sequence shown here is derived from an EMBL/GenBank/DDBJ whole genome shotgun (WGS) entry which is preliminary data.</text>
</comment>
<dbReference type="GO" id="GO:0016787">
    <property type="term" value="F:hydrolase activity"/>
    <property type="evidence" value="ECO:0007669"/>
    <property type="project" value="InterPro"/>
</dbReference>
<dbReference type="Gene3D" id="3.60.21.10">
    <property type="match status" value="1"/>
</dbReference>
<evidence type="ECO:0000313" key="1">
    <source>
        <dbReference type="EMBL" id="GAX77496.1"/>
    </source>
</evidence>
<keyword evidence="2" id="KW-1185">Reference proteome</keyword>
<organism evidence="1 2">
    <name type="scientific">Chlamydomonas eustigma</name>
    <dbReference type="NCBI Taxonomy" id="1157962"/>
    <lineage>
        <taxon>Eukaryota</taxon>
        <taxon>Viridiplantae</taxon>
        <taxon>Chlorophyta</taxon>
        <taxon>core chlorophytes</taxon>
        <taxon>Chlorophyceae</taxon>
        <taxon>CS clade</taxon>
        <taxon>Chlamydomonadales</taxon>
        <taxon>Chlamydomonadaceae</taxon>
        <taxon>Chlamydomonas</taxon>
    </lineage>
</organism>
<gene>
    <name evidence="1" type="ORF">CEUSTIGMA_g4940.t1</name>
</gene>
<dbReference type="InterPro" id="IPR006179">
    <property type="entry name" value="5_nucleotidase/apyrase"/>
</dbReference>
<reference evidence="1 2" key="1">
    <citation type="submission" date="2017-08" db="EMBL/GenBank/DDBJ databases">
        <title>Acidophilic green algal genome provides insights into adaptation to an acidic environment.</title>
        <authorList>
            <person name="Hirooka S."/>
            <person name="Hirose Y."/>
            <person name="Kanesaki Y."/>
            <person name="Higuchi S."/>
            <person name="Fujiwara T."/>
            <person name="Onuma R."/>
            <person name="Era A."/>
            <person name="Ohbayashi R."/>
            <person name="Uzuka A."/>
            <person name="Nozaki H."/>
            <person name="Yoshikawa H."/>
            <person name="Miyagishima S.Y."/>
        </authorList>
    </citation>
    <scope>NUCLEOTIDE SEQUENCE [LARGE SCALE GENOMIC DNA]</scope>
    <source>
        <strain evidence="1 2">NIES-2499</strain>
    </source>
</reference>
<name>A0A250X361_9CHLO</name>
<dbReference type="PANTHER" id="PTHR11575:SF48">
    <property type="entry name" value="5'-NUCLEOTIDASE"/>
    <property type="match status" value="1"/>
</dbReference>
<proteinExistence type="predicted"/>
<dbReference type="OrthoDB" id="10252235at2759"/>
<dbReference type="PANTHER" id="PTHR11575">
    <property type="entry name" value="5'-NUCLEOTIDASE-RELATED"/>
    <property type="match status" value="1"/>
</dbReference>
<evidence type="ECO:0008006" key="3">
    <source>
        <dbReference type="Google" id="ProtNLM"/>
    </source>
</evidence>
<accession>A0A250X361</accession>
<evidence type="ECO:0000313" key="2">
    <source>
        <dbReference type="Proteomes" id="UP000232323"/>
    </source>
</evidence>
<dbReference type="InterPro" id="IPR029052">
    <property type="entry name" value="Metallo-depent_PP-like"/>
</dbReference>
<dbReference type="SUPFAM" id="SSF56300">
    <property type="entry name" value="Metallo-dependent phosphatases"/>
    <property type="match status" value="1"/>
</dbReference>